<evidence type="ECO:0000313" key="2">
    <source>
        <dbReference type="Proteomes" id="UP001147760"/>
    </source>
</evidence>
<gene>
    <name evidence="1" type="ORF">N7530_012704</name>
</gene>
<proteinExistence type="predicted"/>
<reference evidence="1" key="2">
    <citation type="journal article" date="2023" name="IMA Fungus">
        <title>Comparative genomic study of the Penicillium genus elucidates a diverse pangenome and 15 lateral gene transfer events.</title>
        <authorList>
            <person name="Petersen C."/>
            <person name="Sorensen T."/>
            <person name="Nielsen M.R."/>
            <person name="Sondergaard T.E."/>
            <person name="Sorensen J.L."/>
            <person name="Fitzpatrick D.A."/>
            <person name="Frisvad J.C."/>
            <person name="Nielsen K.L."/>
        </authorList>
    </citation>
    <scope>NUCLEOTIDE SEQUENCE</scope>
    <source>
        <strain evidence="1">IBT 17660</strain>
    </source>
</reference>
<protein>
    <submittedName>
        <fullName evidence="1">Uncharacterized protein</fullName>
    </submittedName>
</protein>
<dbReference type="OrthoDB" id="5234302at2759"/>
<keyword evidence="2" id="KW-1185">Reference proteome</keyword>
<organism evidence="1 2">
    <name type="scientific">Penicillium desertorum</name>
    <dbReference type="NCBI Taxonomy" id="1303715"/>
    <lineage>
        <taxon>Eukaryota</taxon>
        <taxon>Fungi</taxon>
        <taxon>Dikarya</taxon>
        <taxon>Ascomycota</taxon>
        <taxon>Pezizomycotina</taxon>
        <taxon>Eurotiomycetes</taxon>
        <taxon>Eurotiomycetidae</taxon>
        <taxon>Eurotiales</taxon>
        <taxon>Aspergillaceae</taxon>
        <taxon>Penicillium</taxon>
    </lineage>
</organism>
<dbReference type="AlphaFoldDB" id="A0A9W9WD92"/>
<accession>A0A9W9WD92</accession>
<evidence type="ECO:0000313" key="1">
    <source>
        <dbReference type="EMBL" id="KAJ5454935.1"/>
    </source>
</evidence>
<dbReference type="EMBL" id="JAPWDO010000010">
    <property type="protein sequence ID" value="KAJ5454935.1"/>
    <property type="molecule type" value="Genomic_DNA"/>
</dbReference>
<sequence>MGIYDFNLYAHPESLNEIKKELTILREQVKIVEGLEHARARLAATVSLDSNTLSKCSAFIRCVNDNAFKPEFATELRKLSWDGLAFCSISFEERRLQYVVRHLRASDIQTYMRNAVVSCLDRPEISKRLNRLSAASQGKPFHAFYTASLESVYTGADDQMDDGKSSQTSD</sequence>
<dbReference type="Proteomes" id="UP001147760">
    <property type="component" value="Unassembled WGS sequence"/>
</dbReference>
<comment type="caution">
    <text evidence="1">The sequence shown here is derived from an EMBL/GenBank/DDBJ whole genome shotgun (WGS) entry which is preliminary data.</text>
</comment>
<reference evidence="1" key="1">
    <citation type="submission" date="2022-12" db="EMBL/GenBank/DDBJ databases">
        <authorList>
            <person name="Petersen C."/>
        </authorList>
    </citation>
    <scope>NUCLEOTIDE SEQUENCE</scope>
    <source>
        <strain evidence="1">IBT 17660</strain>
    </source>
</reference>
<name>A0A9W9WD92_9EURO</name>